<protein>
    <recommendedName>
        <fullName evidence="1">ABC1 atypical kinase-like domain-containing protein</fullName>
    </recommendedName>
</protein>
<accession>A0A8X7XXG5</accession>
<evidence type="ECO:0000259" key="1">
    <source>
        <dbReference type="Pfam" id="PF03109"/>
    </source>
</evidence>
<dbReference type="InterPro" id="IPR004147">
    <property type="entry name" value="ABC1_dom"/>
</dbReference>
<keyword evidence="3" id="KW-1185">Reference proteome</keyword>
<evidence type="ECO:0000313" key="2">
    <source>
        <dbReference type="EMBL" id="KAG6739077.1"/>
    </source>
</evidence>
<dbReference type="GO" id="GO:0005783">
    <property type="term" value="C:endoplasmic reticulum"/>
    <property type="evidence" value="ECO:0007669"/>
    <property type="project" value="TreeGrafter"/>
</dbReference>
<organism evidence="2 3">
    <name type="scientific">Populus tomentosa</name>
    <name type="common">Chinese white poplar</name>
    <dbReference type="NCBI Taxonomy" id="118781"/>
    <lineage>
        <taxon>Eukaryota</taxon>
        <taxon>Viridiplantae</taxon>
        <taxon>Streptophyta</taxon>
        <taxon>Embryophyta</taxon>
        <taxon>Tracheophyta</taxon>
        <taxon>Spermatophyta</taxon>
        <taxon>Magnoliopsida</taxon>
        <taxon>eudicotyledons</taxon>
        <taxon>Gunneridae</taxon>
        <taxon>Pentapetalae</taxon>
        <taxon>rosids</taxon>
        <taxon>fabids</taxon>
        <taxon>Malpighiales</taxon>
        <taxon>Salicaceae</taxon>
        <taxon>Saliceae</taxon>
        <taxon>Populus</taxon>
    </lineage>
</organism>
<reference evidence="2" key="1">
    <citation type="journal article" date="2020" name="bioRxiv">
        <title>Hybrid origin of Populus tomentosa Carr. identified through genome sequencing and phylogenomic analysis.</title>
        <authorList>
            <person name="An X."/>
            <person name="Gao K."/>
            <person name="Chen Z."/>
            <person name="Li J."/>
            <person name="Yang X."/>
            <person name="Yang X."/>
            <person name="Zhou J."/>
            <person name="Guo T."/>
            <person name="Zhao T."/>
            <person name="Huang S."/>
            <person name="Miao D."/>
            <person name="Khan W.U."/>
            <person name="Rao P."/>
            <person name="Ye M."/>
            <person name="Lei B."/>
            <person name="Liao W."/>
            <person name="Wang J."/>
            <person name="Ji L."/>
            <person name="Li Y."/>
            <person name="Guo B."/>
            <person name="Mustafa N.S."/>
            <person name="Li S."/>
            <person name="Yun Q."/>
            <person name="Keller S.R."/>
            <person name="Mao J."/>
            <person name="Zhang R."/>
            <person name="Strauss S.H."/>
        </authorList>
    </citation>
    <scope>NUCLEOTIDE SEQUENCE</scope>
    <source>
        <strain evidence="2">GM15</strain>
        <tissue evidence="2">Leaf</tissue>
    </source>
</reference>
<evidence type="ECO:0000313" key="3">
    <source>
        <dbReference type="Proteomes" id="UP000886885"/>
    </source>
</evidence>
<name>A0A8X7XXG5_POPTO</name>
<dbReference type="OrthoDB" id="427480at2759"/>
<dbReference type="EMBL" id="JAAWWB010000036">
    <property type="protein sequence ID" value="KAG6739077.1"/>
    <property type="molecule type" value="Genomic_DNA"/>
</dbReference>
<dbReference type="InterPro" id="IPR051130">
    <property type="entry name" value="Mito_struct-func_regulator"/>
</dbReference>
<dbReference type="PANTHER" id="PTHR43173">
    <property type="entry name" value="ABC1 FAMILY PROTEIN"/>
    <property type="match status" value="1"/>
</dbReference>
<feature type="domain" description="ABC1 atypical kinase-like" evidence="1">
    <location>
        <begin position="44"/>
        <end position="145"/>
    </location>
</feature>
<dbReference type="GO" id="GO:0005794">
    <property type="term" value="C:Golgi apparatus"/>
    <property type="evidence" value="ECO:0007669"/>
    <property type="project" value="TreeGrafter"/>
</dbReference>
<dbReference type="Proteomes" id="UP000886885">
    <property type="component" value="Chromosome 18D"/>
</dbReference>
<dbReference type="PANTHER" id="PTHR43173:SF3">
    <property type="entry name" value="ABC1 FAMILY PROTEIN"/>
    <property type="match status" value="1"/>
</dbReference>
<dbReference type="Pfam" id="PF03109">
    <property type="entry name" value="ABC1"/>
    <property type="match status" value="1"/>
</dbReference>
<dbReference type="AlphaFoldDB" id="A0A8X7XXG5"/>
<comment type="caution">
    <text evidence="2">The sequence shown here is derived from an EMBL/GenBank/DDBJ whole genome shotgun (WGS) entry which is preliminary data.</text>
</comment>
<proteinExistence type="predicted"/>
<sequence length="148" mass="16979">MGWGNIYSRRAKVFTLAMIIYIDYKYMSSRADVLPSAFISNLKQLQDSLPPCPFEEVCHTIEKELGKSTKELFLDFDENPLATASIAQVHRATLIDGQKVVVKVQHEDIKKIILEDLKDAKSIVDWIAWAEPQYNFSPMIDEWCKEAP</sequence>
<gene>
    <name evidence="2" type="ORF">POTOM_056659</name>
</gene>